<sequence>RYTKGFNNVLSSDVDYDLVELGFRYGFDLGAKGSVIFNLQAGKFLNANKMYFMDFKHFLGNQTPFVTSDPVATFRLLDYYRHSTSDQYLVVNASYQFRKFILTVIPYVRLAGIRENIFVNYLKTPTSLNYTELGYSIDGILRMFRLEAAASFENGKYQDYGFRIGIATNISVSFSD</sequence>
<dbReference type="Proteomes" id="UP000772618">
    <property type="component" value="Unassembled WGS sequence"/>
</dbReference>
<gene>
    <name evidence="1" type="ORF">KK060_15035</name>
</gene>
<evidence type="ECO:0000313" key="2">
    <source>
        <dbReference type="Proteomes" id="UP000772618"/>
    </source>
</evidence>
<comment type="caution">
    <text evidence="1">The sequence shown here is derived from an EMBL/GenBank/DDBJ whole genome shotgun (WGS) entry which is preliminary data.</text>
</comment>
<dbReference type="RefSeq" id="WP_254154562.1">
    <property type="nucleotide sequence ID" value="NZ_JAHESD010000034.1"/>
</dbReference>
<proteinExistence type="predicted"/>
<name>A0ABS5VTS0_9BACT</name>
<dbReference type="Pfam" id="PF18939">
    <property type="entry name" value="DUF5686"/>
    <property type="match status" value="1"/>
</dbReference>
<protein>
    <submittedName>
        <fullName evidence="1">Carboxypeptidase-like regulatory domain-containing protein</fullName>
    </submittedName>
</protein>
<reference evidence="1 2" key="1">
    <citation type="submission" date="2021-05" db="EMBL/GenBank/DDBJ databases">
        <title>A Polyphasic approach of four new species of the genus Ohtaekwangia: Ohtaekwangia histidinii sp. nov., Ohtaekwangia cretensis sp. nov., Ohtaekwangia indiensis sp. nov., Ohtaekwangia reichenbachii sp. nov. from diverse environment.</title>
        <authorList>
            <person name="Octaviana S."/>
        </authorList>
    </citation>
    <scope>NUCLEOTIDE SEQUENCE [LARGE SCALE GENOMIC DNA]</scope>
    <source>
        <strain evidence="1 2">PWU20</strain>
    </source>
</reference>
<evidence type="ECO:0000313" key="1">
    <source>
        <dbReference type="EMBL" id="MBT1704606.1"/>
    </source>
</evidence>
<feature type="non-terminal residue" evidence="1">
    <location>
        <position position="1"/>
    </location>
</feature>
<organism evidence="1 2">
    <name type="scientific">Chryseosolibacter indicus</name>
    <dbReference type="NCBI Taxonomy" id="2782351"/>
    <lineage>
        <taxon>Bacteria</taxon>
        <taxon>Pseudomonadati</taxon>
        <taxon>Bacteroidota</taxon>
        <taxon>Cytophagia</taxon>
        <taxon>Cytophagales</taxon>
        <taxon>Chryseotaleaceae</taxon>
        <taxon>Chryseosolibacter</taxon>
    </lineage>
</organism>
<dbReference type="InterPro" id="IPR043741">
    <property type="entry name" value="DUF5686"/>
</dbReference>
<keyword evidence="2" id="KW-1185">Reference proteome</keyword>
<dbReference type="EMBL" id="JAHESD010000034">
    <property type="protein sequence ID" value="MBT1704606.1"/>
    <property type="molecule type" value="Genomic_DNA"/>
</dbReference>
<accession>A0ABS5VTS0</accession>